<reference evidence="1 2" key="1">
    <citation type="submission" date="2017-10" db="EMBL/GenBank/DDBJ databases">
        <title>Antibacterial composition for extension of chilled fish shelf life and decreasing of risk of food-borne infections, bacteriophage strains for its preparation.</title>
        <authorList>
            <person name="Zulkarneev E.R."/>
            <person name="Aleshkin A.V."/>
            <person name="Rubalsky O.V."/>
            <person name="Kiseleva I.A."/>
            <person name="Rubalskii E.O."/>
            <person name="Lebedev S.N."/>
        </authorList>
    </citation>
    <scope>NUCLEOTIDE SEQUENCE [LARGE SCALE GENOMIC DNA]</scope>
</reference>
<gene>
    <name evidence="1" type="ORF">Ah1_00222</name>
</gene>
<name>A0A2H4YEZ4_9CAUD</name>
<sequence length="324" mass="35511">MINIYQQPVDITFAYGSRFSFSVGANTDIDNGYVTYRWEWTAPSTANWAAIQHPSATLMSVVILPSMGTVYNTNDFRCVITEYDNLGVKKSELITSIVKGIKFEGRTSVAKTKTSDAVLIRSRLARHSEFELHPSLDNTFLSDNIGLATLQDAEDNITHPNVQSAIVDLADGMTLPVGSVIIERKNDDPSGKAQQTVLQFDGIIASPVADVDVVLNVFGRRVVIADKSIAAQVKDQVLTILADFENAGLYVKNVSSVSATSISFEHRDHKNHVPPAWTQYGVTMTGLVASPAAKGYGQWQKFAETNITGLDAAVSKLYYWERIS</sequence>
<dbReference type="InterPro" id="IPR015976">
    <property type="entry name" value="Phage_T4_Gp11_C"/>
</dbReference>
<dbReference type="EMBL" id="MG250483">
    <property type="protein sequence ID" value="AUE22740.1"/>
    <property type="molecule type" value="Genomic_DNA"/>
</dbReference>
<organism evidence="1 2">
    <name type="scientific">Aeromonas phage Ah1</name>
    <dbReference type="NCBI Taxonomy" id="2053701"/>
    <lineage>
        <taxon>Viruses</taxon>
        <taxon>Duplodnaviria</taxon>
        <taxon>Heunggongvirae</taxon>
        <taxon>Uroviricota</taxon>
        <taxon>Caudoviricetes</taxon>
        <taxon>Pantevenvirales</taxon>
        <taxon>Straboviridae</taxon>
        <taxon>Cinqassovirus</taxon>
        <taxon>Cinqassovirus ah1</taxon>
    </lineage>
</organism>
<evidence type="ECO:0000313" key="2">
    <source>
        <dbReference type="Proteomes" id="UP000240934"/>
    </source>
</evidence>
<keyword evidence="2" id="KW-1185">Reference proteome</keyword>
<dbReference type="Gene3D" id="3.90.1160.10">
    <property type="entry name" value="Baseplate structural protein gp11, finger domain"/>
    <property type="match status" value="1"/>
</dbReference>
<dbReference type="InterPro" id="IPR015982">
    <property type="entry name" value="Baseplate_struct_Gp11_N_sf"/>
</dbReference>
<dbReference type="Proteomes" id="UP000240934">
    <property type="component" value="Segment"/>
</dbReference>
<dbReference type="InterPro" id="IPR014791">
    <property type="entry name" value="Baseplate_struct_Gp11"/>
</dbReference>
<dbReference type="Pfam" id="PF08677">
    <property type="entry name" value="GP11"/>
    <property type="match status" value="1"/>
</dbReference>
<dbReference type="InterPro" id="IPR043180">
    <property type="entry name" value="Baseplate_struct_Gp11_C"/>
</dbReference>
<dbReference type="InterPro" id="IPR036214">
    <property type="entry name" value="Gp11_sf"/>
</dbReference>
<proteinExistence type="predicted"/>
<protein>
    <submittedName>
        <fullName evidence="1">Baseplate wedge subunit and tail pin</fullName>
    </submittedName>
</protein>
<accession>A0A2H4YEZ4</accession>
<dbReference type="Gene3D" id="1.10.286.30">
    <property type="entry name" value="Baseplate structural protein GP11, N-terminal domain"/>
    <property type="match status" value="1"/>
</dbReference>
<dbReference type="SUPFAM" id="SSF56558">
    <property type="entry name" value="Baseplate structural protein gp11"/>
    <property type="match status" value="1"/>
</dbReference>
<dbReference type="Gene3D" id="2.20.20.20">
    <property type="entry name" value="Baseplate structural protein gp11, C-terminal domain"/>
    <property type="match status" value="1"/>
</dbReference>
<evidence type="ECO:0000313" key="1">
    <source>
        <dbReference type="EMBL" id="AUE22740.1"/>
    </source>
</evidence>